<proteinExistence type="predicted"/>
<gene>
    <name evidence="1" type="ORF">FHW20_002131</name>
</gene>
<dbReference type="RefSeq" id="WP_345772134.1">
    <property type="nucleotide sequence ID" value="NZ_JACGXG010000002.1"/>
</dbReference>
<comment type="caution">
    <text evidence="1">The sequence shown here is derived from an EMBL/GenBank/DDBJ whole genome shotgun (WGS) entry which is preliminary data.</text>
</comment>
<dbReference type="EMBL" id="JACGXG010000002">
    <property type="protein sequence ID" value="MBA8851196.1"/>
    <property type="molecule type" value="Genomic_DNA"/>
</dbReference>
<name>A0ABR6APJ1_9HYPH</name>
<evidence type="ECO:0000313" key="2">
    <source>
        <dbReference type="Proteomes" id="UP000578622"/>
    </source>
</evidence>
<dbReference type="Proteomes" id="UP000578622">
    <property type="component" value="Unassembled WGS sequence"/>
</dbReference>
<keyword evidence="2" id="KW-1185">Reference proteome</keyword>
<organism evidence="1 2">
    <name type="scientific">Brucella intermedia</name>
    <dbReference type="NCBI Taxonomy" id="94625"/>
    <lineage>
        <taxon>Bacteria</taxon>
        <taxon>Pseudomonadati</taxon>
        <taxon>Pseudomonadota</taxon>
        <taxon>Alphaproteobacteria</taxon>
        <taxon>Hyphomicrobiales</taxon>
        <taxon>Brucellaceae</taxon>
        <taxon>Brucella/Ochrobactrum group</taxon>
        <taxon>Brucella</taxon>
    </lineage>
</organism>
<accession>A0ABR6APJ1</accession>
<protein>
    <submittedName>
        <fullName evidence="1">Uncharacterized protein</fullName>
    </submittedName>
</protein>
<evidence type="ECO:0000313" key="1">
    <source>
        <dbReference type="EMBL" id="MBA8851196.1"/>
    </source>
</evidence>
<reference evidence="1 2" key="1">
    <citation type="submission" date="2020-07" db="EMBL/GenBank/DDBJ databases">
        <title>Genomic Encyclopedia of Type Strains, Phase IV (KMG-V): Genome sequencing to study the core and pangenomes of soil and plant-associated prokaryotes.</title>
        <authorList>
            <person name="Whitman W."/>
        </authorList>
    </citation>
    <scope>NUCLEOTIDE SEQUENCE [LARGE SCALE GENOMIC DNA]</scope>
    <source>
        <strain evidence="1 2">RH4WT92</strain>
    </source>
</reference>
<sequence length="99" mass="10519">MLRKLHQQSTLQSRTLAPMLSRSGIIVDIIRGNTGRSGITTSAIIGARTTDITVDHGGIHTAITDMTAGVITIGTTIAVGITSEEGTDFRALRRPFLTD</sequence>